<keyword evidence="2" id="KW-1185">Reference proteome</keyword>
<reference evidence="1" key="1">
    <citation type="submission" date="2021-03" db="EMBL/GenBank/DDBJ databases">
        <title>Comparative genomics and phylogenomic investigation of the class Geoglossomycetes provide insights into ecological specialization and systematics.</title>
        <authorList>
            <person name="Melie T."/>
            <person name="Pirro S."/>
            <person name="Miller A.N."/>
            <person name="Quandt A."/>
        </authorList>
    </citation>
    <scope>NUCLEOTIDE SEQUENCE</scope>
    <source>
        <strain evidence="1">CAQ_001_2017</strain>
    </source>
</reference>
<evidence type="ECO:0000313" key="1">
    <source>
        <dbReference type="EMBL" id="KAH0557177.1"/>
    </source>
</evidence>
<comment type="caution">
    <text evidence="1">The sequence shown here is derived from an EMBL/GenBank/DDBJ whole genome shotgun (WGS) entry which is preliminary data.</text>
</comment>
<protein>
    <submittedName>
        <fullName evidence="1">Uncharacterized protein</fullName>
    </submittedName>
</protein>
<feature type="non-terminal residue" evidence="1">
    <location>
        <position position="557"/>
    </location>
</feature>
<dbReference type="PANTHER" id="PTHR33099">
    <property type="entry name" value="FE2OG DIOXYGENASE DOMAIN-CONTAINING PROTEIN"/>
    <property type="match status" value="1"/>
</dbReference>
<dbReference type="AlphaFoldDB" id="A0A9P8LA17"/>
<sequence length="557" mass="62788">QLIKQQLHKSLASMATQPFSTFDPCLDAPNPGLFIKGIGAIDLPLSERDAHVIIRASLQNIGDGWAKASVRRIKELDPEQFELRGLEWQQTVKDVVSRIALDMGATTSAIKAEPHKLLLYTRGALLRPREYHFQSNCVELQDARLCSPGDTPRVFGCLEICLPSKHEGGDLHITHEGRTMVLETAKPSQFRYSYMAWYAAVSYEVKPVTSGYRFMLIYNLSYVASSIPQPISSLHSVDLELQNVFALWNNSIKRGDVYPKKLAYILDRRYDNDNMGLAQLKGRDNLRVCRLEKVCSKADFCLYLASLVRTVRGCCDEDEHDAYGYGNAFGGHAYFGHSTSGECKVDNGTSFHEITEVYEETVELKRVVCLDGSEVATDVRIEGRDIAQPNSFAGGPDKEDYSDSAGCGVVTATHYYNRTVILLVPRACKIEFIFKSVKMGQPDVERWVERLIESIQAHAPDSGRKDELAQLCQHITEMNREFLERNYLGQFTESEWENKKQYSESMIGRVVNASLLLGRLDLFQDALAVVPQKLPPWIYVDIGKAIHTLGVRRMIKE</sequence>
<name>A0A9P8LA17_9PEZI</name>
<dbReference type="EMBL" id="JAGHQM010000887">
    <property type="protein sequence ID" value="KAH0557177.1"/>
    <property type="molecule type" value="Genomic_DNA"/>
</dbReference>
<dbReference type="PANTHER" id="PTHR33099:SF7">
    <property type="entry name" value="MYND-TYPE DOMAIN-CONTAINING PROTEIN"/>
    <property type="match status" value="1"/>
</dbReference>
<evidence type="ECO:0000313" key="2">
    <source>
        <dbReference type="Proteomes" id="UP000750711"/>
    </source>
</evidence>
<gene>
    <name evidence="1" type="ORF">GP486_005034</name>
</gene>
<proteinExistence type="predicted"/>
<accession>A0A9P8LA17</accession>
<organism evidence="1 2">
    <name type="scientific">Trichoglossum hirsutum</name>
    <dbReference type="NCBI Taxonomy" id="265104"/>
    <lineage>
        <taxon>Eukaryota</taxon>
        <taxon>Fungi</taxon>
        <taxon>Dikarya</taxon>
        <taxon>Ascomycota</taxon>
        <taxon>Pezizomycotina</taxon>
        <taxon>Geoglossomycetes</taxon>
        <taxon>Geoglossales</taxon>
        <taxon>Geoglossaceae</taxon>
        <taxon>Trichoglossum</taxon>
    </lineage>
</organism>
<dbReference type="Proteomes" id="UP000750711">
    <property type="component" value="Unassembled WGS sequence"/>
</dbReference>
<dbReference type="Gene3D" id="2.60.120.620">
    <property type="entry name" value="q2cbj1_9rhob like domain"/>
    <property type="match status" value="1"/>
</dbReference>